<accession>A0AAI8AM34</accession>
<evidence type="ECO:0000256" key="2">
    <source>
        <dbReference type="SAM" id="Phobius"/>
    </source>
</evidence>
<feature type="compositionally biased region" description="Low complexity" evidence="1">
    <location>
        <begin position="95"/>
        <end position="113"/>
    </location>
</feature>
<keyword evidence="2" id="KW-0472">Membrane</keyword>
<dbReference type="EMBL" id="CP003914">
    <property type="protein sequence ID" value="AFX74184.1"/>
    <property type="molecule type" value="Genomic_DNA"/>
</dbReference>
<evidence type="ECO:0000256" key="1">
    <source>
        <dbReference type="SAM" id="MobiDB-lite"/>
    </source>
</evidence>
<proteinExistence type="predicted"/>
<dbReference type="KEGG" id="mhs:MOS_257"/>
<sequence length="129" mass="15288">MNSQNSSSSFMLYDAYRKINFASKMFIFMWIPFFGAFLTLFGILVLVSLFKASSAAKTLSMIQFSPQQTATMNNYQQDYYDFQYDDDSYDYYQNNNYSQNNGYQQNNGYPQNNRVLANRKNSRKRNSRY</sequence>
<feature type="region of interest" description="Disordered" evidence="1">
    <location>
        <begin position="95"/>
        <end position="129"/>
    </location>
</feature>
<protein>
    <submittedName>
        <fullName evidence="3">Uncharacterized protein</fullName>
    </submittedName>
</protein>
<reference evidence="3 4" key="1">
    <citation type="journal article" date="2013" name="Genome Announc.">
        <title>Complete Genome Sequence of Mycoplasma hyorhinis Strain SK76.</title>
        <authorList>
            <person name="Goodison S."/>
            <person name="Urquidi V."/>
            <person name="Kumar D."/>
            <person name="Reyes L."/>
            <person name="Rosser C.J."/>
        </authorList>
    </citation>
    <scope>NUCLEOTIDE SEQUENCE [LARGE SCALE GENOMIC DNA]</scope>
    <source>
        <strain evidence="3 4">SK76</strain>
    </source>
</reference>
<feature type="transmembrane region" description="Helical" evidence="2">
    <location>
        <begin position="27"/>
        <end position="50"/>
    </location>
</feature>
<dbReference type="RefSeq" id="WP_015084091.1">
    <property type="nucleotide sequence ID" value="NC_019552.1"/>
</dbReference>
<dbReference type="AlphaFoldDB" id="A0AAI8AM34"/>
<evidence type="ECO:0000313" key="4">
    <source>
        <dbReference type="Proteomes" id="UP000009399"/>
    </source>
</evidence>
<keyword evidence="2" id="KW-0812">Transmembrane</keyword>
<name>A0AAI8AM34_MESHY</name>
<organism evidence="3 4">
    <name type="scientific">Mesomycoplasma hyorhinis SK76</name>
    <dbReference type="NCBI Taxonomy" id="1118964"/>
    <lineage>
        <taxon>Bacteria</taxon>
        <taxon>Bacillati</taxon>
        <taxon>Mycoplasmatota</taxon>
        <taxon>Mycoplasmoidales</taxon>
        <taxon>Metamycoplasmataceae</taxon>
        <taxon>Mesomycoplasma</taxon>
    </lineage>
</organism>
<keyword evidence="2" id="KW-1133">Transmembrane helix</keyword>
<feature type="compositionally biased region" description="Basic residues" evidence="1">
    <location>
        <begin position="120"/>
        <end position="129"/>
    </location>
</feature>
<dbReference type="Proteomes" id="UP000009399">
    <property type="component" value="Chromosome"/>
</dbReference>
<evidence type="ECO:0000313" key="3">
    <source>
        <dbReference type="EMBL" id="AFX74184.1"/>
    </source>
</evidence>
<gene>
    <name evidence="3" type="ORF">MOS_257</name>
</gene>